<dbReference type="InterPro" id="IPR003593">
    <property type="entry name" value="AAA+_ATPase"/>
</dbReference>
<sequence>MEKILEVKHIEKYYGKSGNVVKAIDDISFDISKGEFIGVMGPSGSGKTTLLNTISTIDEVSSGHIYINGDDITKINQKNIAKFRRENLGFIFQEFNLLDTLNIHENIALALTINKCKKDNIDEKVRDIATKLGIEDILLKYPYEASGGQKQRCACARALITDPKLILADEPTGALDSRSAQLLIEMISSLNKNLGSTILMVTHDSFTASYCDRILFIKDGKIFTELIKGESNRKQFFNQILDVVALLGGDIRDVR</sequence>
<dbReference type="GO" id="GO:0098796">
    <property type="term" value="C:membrane protein complex"/>
    <property type="evidence" value="ECO:0007669"/>
    <property type="project" value="UniProtKB-ARBA"/>
</dbReference>
<evidence type="ECO:0000256" key="4">
    <source>
        <dbReference type="ARBA" id="ARBA00022840"/>
    </source>
</evidence>
<dbReference type="SMART" id="SM00382">
    <property type="entry name" value="AAA"/>
    <property type="match status" value="1"/>
</dbReference>
<dbReference type="CDD" id="cd03255">
    <property type="entry name" value="ABC_MJ0796_LolCDE_FtsE"/>
    <property type="match status" value="1"/>
</dbReference>
<dbReference type="PANTHER" id="PTHR42798:SF7">
    <property type="entry name" value="ALPHA-D-RIBOSE 1-METHYLPHOSPHONATE 5-TRIPHOSPHATE SYNTHASE SUBUNIT PHNL"/>
    <property type="match status" value="1"/>
</dbReference>
<keyword evidence="7" id="KW-1185">Reference proteome</keyword>
<keyword evidence="3" id="KW-0547">Nucleotide-binding</keyword>
<dbReference type="SUPFAM" id="SSF52540">
    <property type="entry name" value="P-loop containing nucleoside triphosphate hydrolases"/>
    <property type="match status" value="1"/>
</dbReference>
<gene>
    <name evidence="6" type="ORF">G3M99_02260</name>
</gene>
<proteinExistence type="inferred from homology"/>
<evidence type="ECO:0000313" key="7">
    <source>
        <dbReference type="Proteomes" id="UP000481872"/>
    </source>
</evidence>
<dbReference type="Proteomes" id="UP000481872">
    <property type="component" value="Unassembled WGS sequence"/>
</dbReference>
<dbReference type="GO" id="GO:0022857">
    <property type="term" value="F:transmembrane transporter activity"/>
    <property type="evidence" value="ECO:0007669"/>
    <property type="project" value="UniProtKB-ARBA"/>
</dbReference>
<keyword evidence="2" id="KW-0813">Transport</keyword>
<dbReference type="InterPro" id="IPR017911">
    <property type="entry name" value="MacB-like_ATP-bd"/>
</dbReference>
<dbReference type="PANTHER" id="PTHR42798">
    <property type="entry name" value="LIPOPROTEIN-RELEASING SYSTEM ATP-BINDING PROTEIN LOLD"/>
    <property type="match status" value="1"/>
</dbReference>
<dbReference type="FunFam" id="3.40.50.300:FF:000032">
    <property type="entry name" value="Export ABC transporter ATP-binding protein"/>
    <property type="match status" value="1"/>
</dbReference>
<evidence type="ECO:0000256" key="3">
    <source>
        <dbReference type="ARBA" id="ARBA00022741"/>
    </source>
</evidence>
<dbReference type="EMBL" id="JAAGPU010000002">
    <property type="protein sequence ID" value="NEU03696.1"/>
    <property type="molecule type" value="Genomic_DNA"/>
</dbReference>
<name>A0A6M0GYP7_9CLOT</name>
<protein>
    <submittedName>
        <fullName evidence="6">ABC transporter ATP-binding protein</fullName>
    </submittedName>
</protein>
<keyword evidence="4 6" id="KW-0067">ATP-binding</keyword>
<organism evidence="6 7">
    <name type="scientific">Clostridium senegalense</name>
    <dbReference type="NCBI Taxonomy" id="1465809"/>
    <lineage>
        <taxon>Bacteria</taxon>
        <taxon>Bacillati</taxon>
        <taxon>Bacillota</taxon>
        <taxon>Clostridia</taxon>
        <taxon>Eubacteriales</taxon>
        <taxon>Clostridiaceae</taxon>
        <taxon>Clostridium</taxon>
    </lineage>
</organism>
<dbReference type="InterPro" id="IPR003439">
    <property type="entry name" value="ABC_transporter-like_ATP-bd"/>
</dbReference>
<dbReference type="AlphaFoldDB" id="A0A6M0GYP7"/>
<dbReference type="GO" id="GO:0005524">
    <property type="term" value="F:ATP binding"/>
    <property type="evidence" value="ECO:0007669"/>
    <property type="project" value="UniProtKB-KW"/>
</dbReference>
<evidence type="ECO:0000256" key="2">
    <source>
        <dbReference type="ARBA" id="ARBA00022448"/>
    </source>
</evidence>
<dbReference type="PROSITE" id="PS50893">
    <property type="entry name" value="ABC_TRANSPORTER_2"/>
    <property type="match status" value="1"/>
</dbReference>
<evidence type="ECO:0000313" key="6">
    <source>
        <dbReference type="EMBL" id="NEU03696.1"/>
    </source>
</evidence>
<accession>A0A6M0GYP7</accession>
<evidence type="ECO:0000259" key="5">
    <source>
        <dbReference type="PROSITE" id="PS50893"/>
    </source>
</evidence>
<dbReference type="InterPro" id="IPR027417">
    <property type="entry name" value="P-loop_NTPase"/>
</dbReference>
<dbReference type="RefSeq" id="WP_061994190.1">
    <property type="nucleotide sequence ID" value="NZ_JAAGPU010000002.1"/>
</dbReference>
<reference evidence="6 7" key="1">
    <citation type="submission" date="2020-02" db="EMBL/GenBank/DDBJ databases">
        <title>Genome assembly of a novel Clostridium senegalense strain.</title>
        <authorList>
            <person name="Gupta T.B."/>
            <person name="Jauregui R."/>
            <person name="Maclean P."/>
            <person name="Nawarathana A."/>
            <person name="Brightwell G."/>
        </authorList>
    </citation>
    <scope>NUCLEOTIDE SEQUENCE [LARGE SCALE GENOMIC DNA]</scope>
    <source>
        <strain evidence="6 7">AGRFS4</strain>
    </source>
</reference>
<dbReference type="Gene3D" id="3.40.50.300">
    <property type="entry name" value="P-loop containing nucleotide triphosphate hydrolases"/>
    <property type="match status" value="1"/>
</dbReference>
<evidence type="ECO:0000256" key="1">
    <source>
        <dbReference type="ARBA" id="ARBA00005417"/>
    </source>
</evidence>
<dbReference type="GO" id="GO:0016887">
    <property type="term" value="F:ATP hydrolysis activity"/>
    <property type="evidence" value="ECO:0007669"/>
    <property type="project" value="InterPro"/>
</dbReference>
<dbReference type="Pfam" id="PF00005">
    <property type="entry name" value="ABC_tran"/>
    <property type="match status" value="1"/>
</dbReference>
<comment type="caution">
    <text evidence="6">The sequence shown here is derived from an EMBL/GenBank/DDBJ whole genome shotgun (WGS) entry which is preliminary data.</text>
</comment>
<comment type="similarity">
    <text evidence="1">Belongs to the ABC transporter superfamily.</text>
</comment>
<feature type="domain" description="ABC transporter" evidence="5">
    <location>
        <begin position="5"/>
        <end position="244"/>
    </location>
</feature>